<proteinExistence type="predicted"/>
<dbReference type="OrthoDB" id="580935at2"/>
<evidence type="ECO:0000313" key="1">
    <source>
        <dbReference type="EMBL" id="PPD57288.1"/>
    </source>
</evidence>
<name>A0A2P5P4R8_9CHLR</name>
<dbReference type="Pfam" id="PF12686">
    <property type="entry name" value="DUF3800"/>
    <property type="match status" value="1"/>
</dbReference>
<dbReference type="Proteomes" id="UP000235653">
    <property type="component" value="Unassembled WGS sequence"/>
</dbReference>
<dbReference type="RefSeq" id="WP_102331482.1">
    <property type="nucleotide sequence ID" value="NZ_CP058566.2"/>
</dbReference>
<accession>A0A2P5P4R8</accession>
<organism evidence="1 2">
    <name type="scientific">Dehalogenimonas etheniformans</name>
    <dbReference type="NCBI Taxonomy" id="1536648"/>
    <lineage>
        <taxon>Bacteria</taxon>
        <taxon>Bacillati</taxon>
        <taxon>Chloroflexota</taxon>
        <taxon>Dehalococcoidia</taxon>
        <taxon>Dehalococcoidales</taxon>
        <taxon>Dehalococcoidaceae</taxon>
        <taxon>Dehalogenimonas</taxon>
    </lineage>
</organism>
<dbReference type="AlphaFoldDB" id="A0A2P5P4R8"/>
<dbReference type="InterPro" id="IPR024524">
    <property type="entry name" value="DUF3800"/>
</dbReference>
<gene>
    <name evidence="1" type="ORF">JP09_009575</name>
</gene>
<keyword evidence="2" id="KW-1185">Reference proteome</keyword>
<comment type="caution">
    <text evidence="1">The sequence shown here is derived from an EMBL/GenBank/DDBJ whole genome shotgun (WGS) entry which is preliminary data.</text>
</comment>
<dbReference type="EMBL" id="JQAN02000014">
    <property type="protein sequence ID" value="PPD57288.1"/>
    <property type="molecule type" value="Genomic_DNA"/>
</dbReference>
<sequence length="355" mass="40699">MTIHNATVFCDESGNTGANLLDRDQPLFVVGGWLVNDNCHEMAEGLVEEAHKLLHPPDGELHGVRLLHTSRGIMGMRQLIRALLMVYCAPICQIIEKRFLLAVTLYEFYLDVRFNKNTPTSIDNDWEQKHVFGEAVYRLPDDLLTQFAQTHSSLDKQLVLETLRDITRALTLQSDDDLASLLIGSIPYIDDIIDYHKFGRTHFDSITLNAPNVASFHMFFHSLEQIGREAEIPRLTLIHDENPQFQNTFQKVFEHFRDDPRDDSYREGPWSQVFLGFRSLKDLRFANSKNEPLLQAADIFTCMLHKYAVNIYKGIPNSPTLTEVAGMFLKEPPECPAIVRIITSDQFCTKLKTFK</sequence>
<reference evidence="1 2" key="1">
    <citation type="journal article" date="2017" name="ISME J.">
        <title>Grape pomace compost harbors organohalide-respiring Dehalogenimonas species with novel reductive dehalogenase genes.</title>
        <authorList>
            <person name="Yang Y."/>
            <person name="Higgins S.A."/>
            <person name="Yan J."/>
            <person name="Simsir B."/>
            <person name="Chourey K."/>
            <person name="Iyer R."/>
            <person name="Hettich R.L."/>
            <person name="Baldwin B."/>
            <person name="Ogles D.M."/>
            <person name="Loffler F.E."/>
        </authorList>
    </citation>
    <scope>NUCLEOTIDE SEQUENCE [LARGE SCALE GENOMIC DNA]</scope>
    <source>
        <strain evidence="1 2">GP</strain>
    </source>
</reference>
<evidence type="ECO:0000313" key="2">
    <source>
        <dbReference type="Proteomes" id="UP000235653"/>
    </source>
</evidence>
<protein>
    <submittedName>
        <fullName evidence="1">DUF3800 domain-containing protein</fullName>
    </submittedName>
</protein>